<dbReference type="GO" id="GO:0008139">
    <property type="term" value="F:nuclear localization sequence binding"/>
    <property type="evidence" value="ECO:0000318"/>
    <property type="project" value="GO_Central"/>
</dbReference>
<dbReference type="Pfam" id="PF01749">
    <property type="entry name" value="IBB"/>
    <property type="match status" value="1"/>
</dbReference>
<evidence type="ECO:0000256" key="1">
    <source>
        <dbReference type="ARBA" id="ARBA00010394"/>
    </source>
</evidence>
<dbReference type="SUPFAM" id="SSF48371">
    <property type="entry name" value="ARM repeat"/>
    <property type="match status" value="1"/>
</dbReference>
<dbReference type="GO" id="GO:0061608">
    <property type="term" value="F:nuclear import signal receptor activity"/>
    <property type="evidence" value="ECO:0000318"/>
    <property type="project" value="GO_Central"/>
</dbReference>
<accession>A0A8R1YF39</accession>
<gene>
    <name evidence="5" type="primary">WBGene00103558</name>
</gene>
<dbReference type="GO" id="GO:0005654">
    <property type="term" value="C:nucleoplasm"/>
    <property type="evidence" value="ECO:0000318"/>
    <property type="project" value="GO_Central"/>
</dbReference>
<organism evidence="5 6">
    <name type="scientific">Pristionchus pacificus</name>
    <name type="common">Parasitic nematode worm</name>
    <dbReference type="NCBI Taxonomy" id="54126"/>
    <lineage>
        <taxon>Eukaryota</taxon>
        <taxon>Metazoa</taxon>
        <taxon>Ecdysozoa</taxon>
        <taxon>Nematoda</taxon>
        <taxon>Chromadorea</taxon>
        <taxon>Rhabditida</taxon>
        <taxon>Rhabditina</taxon>
        <taxon>Diplogasteromorpha</taxon>
        <taxon>Diplogasteroidea</taxon>
        <taxon>Neodiplogasteridae</taxon>
        <taxon>Pristionchus</taxon>
    </lineage>
</organism>
<keyword evidence="6" id="KW-1185">Reference proteome</keyword>
<evidence type="ECO:0000313" key="5">
    <source>
        <dbReference type="EnsemblMetazoa" id="PPA14004.1"/>
    </source>
</evidence>
<evidence type="ECO:0000313" key="6">
    <source>
        <dbReference type="Proteomes" id="UP000005239"/>
    </source>
</evidence>
<dbReference type="Gene3D" id="1.25.10.10">
    <property type="entry name" value="Leucine-rich Repeat Variant"/>
    <property type="match status" value="1"/>
</dbReference>
<dbReference type="AlphaFoldDB" id="A0A2A6CRI6"/>
<accession>A0A2A6CRI6</accession>
<feature type="region of interest" description="Disordered" evidence="4">
    <location>
        <begin position="1"/>
        <end position="35"/>
    </location>
</feature>
<dbReference type="PROSITE" id="PS51214">
    <property type="entry name" value="IBB"/>
    <property type="match status" value="1"/>
</dbReference>
<protein>
    <submittedName>
        <fullName evidence="5">IBB domain-containing protein</fullName>
    </submittedName>
</protein>
<sequence>MLPDAQSPSSSSQSHSRHQGLYKGRSARDDHNVRRRELTVQIRKKKRDDMLLERRTRNIDPCSLNVEKELGGDVINRLMSQSPIEITEGLVMTLEKMRSSLVPLGMALTSSGVMSKIVKSYSNNEQEVLLILRNLNLAGQNFIESCEHSAVFSTLVALIKDPTWGHSLDQLLFACCVIYENRKGVRKSQDAIDLVEITMYLLPNVNDSDMVLLRNTVWMASLLIRGTPTEAYTIPLLSLLSEKLSIPDVDIMKDVCAAFSEAASRPDNEEFILYDMIPLLASLITSSSSHLLSPIVQSIIALFEESRDFIDRFLECGLLGNIGIILANSNTCADGCWLLGVIIDPPSRRKAVAMNEELLKRIDMILLNGTYDQRKECVEVVDRLVVDSSPLIRPFSISCIHSLCDLLTVMDAQLVQTVLHTLLAILNQDVVRGNYDAATKIEECHGLTKLEFLQNSRTVEWLANVAIPNVNDINSNPNIAYSVDAKTANALNSLGNFLNTCPVYLPLLDVEGTWYLVLASKRLLQTTFAYVDQVIEQLASSKPLKERKSMDTLFRDVLDMQCAQMTILTNGNQPRFEWSYTARSSPHSIIGSILTQGDRSLVFSFAPTAEVKTALVWSTPDSLVFSQIDTWPQCDNHLVLTRDRGTNLTLLKERLTLQGANLPTNPLIPVPCQTNIKPIISPISSSSHDSSSYFNRIHPWSSQTVPSSQSNPSYQFPSLPQFQSPSSSSRGNLEFSQMGKGFV</sequence>
<evidence type="ECO:0000256" key="4">
    <source>
        <dbReference type="SAM" id="MobiDB-lite"/>
    </source>
</evidence>
<dbReference type="Proteomes" id="UP000005239">
    <property type="component" value="Unassembled WGS sequence"/>
</dbReference>
<dbReference type="EnsemblMetazoa" id="PPA14004.1">
    <property type="protein sequence ID" value="PPA14004.1"/>
    <property type="gene ID" value="WBGene00103558"/>
</dbReference>
<evidence type="ECO:0000256" key="2">
    <source>
        <dbReference type="ARBA" id="ARBA00022448"/>
    </source>
</evidence>
<evidence type="ECO:0000256" key="3">
    <source>
        <dbReference type="ARBA" id="ARBA00022927"/>
    </source>
</evidence>
<feature type="region of interest" description="Disordered" evidence="4">
    <location>
        <begin position="704"/>
        <end position="743"/>
    </location>
</feature>
<keyword evidence="3" id="KW-0653">Protein transport</keyword>
<dbReference type="GO" id="GO:0005634">
    <property type="term" value="C:nucleus"/>
    <property type="evidence" value="ECO:0000318"/>
    <property type="project" value="GO_Central"/>
</dbReference>
<name>A0A2A6CRI6_PRIPA</name>
<comment type="similarity">
    <text evidence="1">Belongs to the importin alpha family.</text>
</comment>
<dbReference type="InterPro" id="IPR011989">
    <property type="entry name" value="ARM-like"/>
</dbReference>
<reference evidence="5" key="2">
    <citation type="submission" date="2022-06" db="UniProtKB">
        <authorList>
            <consortium name="EnsemblMetazoa"/>
        </authorList>
    </citation>
    <scope>IDENTIFICATION</scope>
    <source>
        <strain evidence="5">PS312</strain>
    </source>
</reference>
<dbReference type="InterPro" id="IPR016024">
    <property type="entry name" value="ARM-type_fold"/>
</dbReference>
<reference evidence="6" key="1">
    <citation type="journal article" date="2008" name="Nat. Genet.">
        <title>The Pristionchus pacificus genome provides a unique perspective on nematode lifestyle and parasitism.</title>
        <authorList>
            <person name="Dieterich C."/>
            <person name="Clifton S.W."/>
            <person name="Schuster L.N."/>
            <person name="Chinwalla A."/>
            <person name="Delehaunty K."/>
            <person name="Dinkelacker I."/>
            <person name="Fulton L."/>
            <person name="Fulton R."/>
            <person name="Godfrey J."/>
            <person name="Minx P."/>
            <person name="Mitreva M."/>
            <person name="Roeseler W."/>
            <person name="Tian H."/>
            <person name="Witte H."/>
            <person name="Yang S.P."/>
            <person name="Wilson R.K."/>
            <person name="Sommer R.J."/>
        </authorList>
    </citation>
    <scope>NUCLEOTIDE SEQUENCE [LARGE SCALE GENOMIC DNA]</scope>
    <source>
        <strain evidence="6">PS312</strain>
    </source>
</reference>
<keyword evidence="2" id="KW-0813">Transport</keyword>
<dbReference type="PANTHER" id="PTHR23316">
    <property type="entry name" value="IMPORTIN ALPHA"/>
    <property type="match status" value="1"/>
</dbReference>
<feature type="compositionally biased region" description="Low complexity" evidence="4">
    <location>
        <begin position="1"/>
        <end position="14"/>
    </location>
</feature>
<feature type="compositionally biased region" description="Low complexity" evidence="4">
    <location>
        <begin position="712"/>
        <end position="729"/>
    </location>
</feature>
<dbReference type="GO" id="GO:0006607">
    <property type="term" value="P:NLS-bearing protein import into nucleus"/>
    <property type="evidence" value="ECO:0000318"/>
    <property type="project" value="GO_Central"/>
</dbReference>
<feature type="compositionally biased region" description="Basic and acidic residues" evidence="4">
    <location>
        <begin position="26"/>
        <end position="35"/>
    </location>
</feature>
<proteinExistence type="inferred from homology"/>
<dbReference type="InterPro" id="IPR002652">
    <property type="entry name" value="Importin-a_IBB"/>
</dbReference>